<dbReference type="EMBL" id="CAJVPV010003011">
    <property type="protein sequence ID" value="CAG8541337.1"/>
    <property type="molecule type" value="Genomic_DNA"/>
</dbReference>
<protein>
    <submittedName>
        <fullName evidence="1">14747_t:CDS:1</fullName>
    </submittedName>
</protein>
<keyword evidence="2" id="KW-1185">Reference proteome</keyword>
<name>A0A9N9ASB4_9GLOM</name>
<dbReference type="AlphaFoldDB" id="A0A9N9ASB4"/>
<reference evidence="1" key="1">
    <citation type="submission" date="2021-06" db="EMBL/GenBank/DDBJ databases">
        <authorList>
            <person name="Kallberg Y."/>
            <person name="Tangrot J."/>
            <person name="Rosling A."/>
        </authorList>
    </citation>
    <scope>NUCLEOTIDE SEQUENCE</scope>
    <source>
        <strain evidence="1">CL551</strain>
    </source>
</reference>
<comment type="caution">
    <text evidence="1">The sequence shown here is derived from an EMBL/GenBank/DDBJ whole genome shotgun (WGS) entry which is preliminary data.</text>
</comment>
<evidence type="ECO:0000313" key="1">
    <source>
        <dbReference type="EMBL" id="CAG8541337.1"/>
    </source>
</evidence>
<accession>A0A9N9ASB4</accession>
<sequence>MNTEITTVLAKKIKHQMISGRVTIPDYHKETDKASSSDVSTPEPSFDESFFFIDEDVTSQTDNNIDDDTDDNEERQIIKKNIRGYRRKEFFMDGEWDEMIKDFNNYVNLSDLEDDHKMPFYKLMDKIAEYQGLSIFIIINNFKLNSAYTHQHLRLSEALFGSNFTNIITKGILTLDQTYHYEEVEIQGFASSMITNLKKSPPTEA</sequence>
<dbReference type="Proteomes" id="UP000789342">
    <property type="component" value="Unassembled WGS sequence"/>
</dbReference>
<proteinExistence type="predicted"/>
<evidence type="ECO:0000313" key="2">
    <source>
        <dbReference type="Proteomes" id="UP000789342"/>
    </source>
</evidence>
<organism evidence="1 2">
    <name type="scientific">Acaulospora morrowiae</name>
    <dbReference type="NCBI Taxonomy" id="94023"/>
    <lineage>
        <taxon>Eukaryota</taxon>
        <taxon>Fungi</taxon>
        <taxon>Fungi incertae sedis</taxon>
        <taxon>Mucoromycota</taxon>
        <taxon>Glomeromycotina</taxon>
        <taxon>Glomeromycetes</taxon>
        <taxon>Diversisporales</taxon>
        <taxon>Acaulosporaceae</taxon>
        <taxon>Acaulospora</taxon>
    </lineage>
</organism>
<gene>
    <name evidence="1" type="ORF">AMORRO_LOCUS5140</name>
</gene>